<feature type="region of interest" description="Disordered" evidence="1">
    <location>
        <begin position="220"/>
        <end position="241"/>
    </location>
</feature>
<evidence type="ECO:0000259" key="4">
    <source>
        <dbReference type="Pfam" id="PF24547"/>
    </source>
</evidence>
<keyword evidence="2" id="KW-0812">Transmembrane</keyword>
<organism evidence="5 6">
    <name type="scientific">Streptococcus oralis</name>
    <dbReference type="NCBI Taxonomy" id="1303"/>
    <lineage>
        <taxon>Bacteria</taxon>
        <taxon>Bacillati</taxon>
        <taxon>Bacillota</taxon>
        <taxon>Bacilli</taxon>
        <taxon>Lactobacillales</taxon>
        <taxon>Streptococcaceae</taxon>
        <taxon>Streptococcus</taxon>
    </lineage>
</organism>
<evidence type="ECO:0000313" key="5">
    <source>
        <dbReference type="EMBL" id="KXT81708.1"/>
    </source>
</evidence>
<sequence>MKKTFLKKLVTASVAALTALSVFRGVPTFADTVVNTPTADTDIRVSIRKTLNIAEGVTTPNATFSFQFKPKQVDADGVPNAQTVPIVDVTNIPDRTVTYGKDDALEAGKTNIQKESDNIFKDITYKYAGEYVYDVSEAKTGWTAITKDNQTIDEMKFDESKYEMHVFVKNKKNGQGTYISTVYFKTVKNGSATTEKKNSETSKTFNFTFDLFTNTYRKNAGKITDPNDPTPNNPNPDHVNPKANSLVIKKLISGDLASKTKDFTFKITFKKGSTDETGIFRGKVGEKDFEFRDGETKEFTLHHDQSLVFATLPAGTRYSLVESGTPGYTASASWQENGADKTQQGTQATDFSLTNLLVGEKPNDNTITNTYQDVTPTGLLIDNLPFILMIGLGLAGFVVLSKKRREA</sequence>
<evidence type="ECO:0000256" key="3">
    <source>
        <dbReference type="SAM" id="SignalP"/>
    </source>
</evidence>
<keyword evidence="3" id="KW-0732">Signal</keyword>
<dbReference type="EMBL" id="LQNX01000034">
    <property type="protein sequence ID" value="KXT81708.1"/>
    <property type="molecule type" value="Genomic_DNA"/>
</dbReference>
<dbReference type="RefSeq" id="WP_061414165.1">
    <property type="nucleotide sequence ID" value="NZ_KQ969521.1"/>
</dbReference>
<dbReference type="InterPro" id="IPR055382">
    <property type="entry name" value="DUF7601"/>
</dbReference>
<dbReference type="OrthoDB" id="3191594at2"/>
<keyword evidence="2" id="KW-1133">Transmembrane helix</keyword>
<feature type="signal peptide" evidence="3">
    <location>
        <begin position="1"/>
        <end position="30"/>
    </location>
</feature>
<comment type="caution">
    <text evidence="5">The sequence shown here is derived from an EMBL/GenBank/DDBJ whole genome shotgun (WGS) entry which is preliminary data.</text>
</comment>
<dbReference type="Gene3D" id="2.60.40.1140">
    <property type="entry name" value="Collagen-binding surface protein Cna, B-type domain"/>
    <property type="match status" value="1"/>
</dbReference>
<reference evidence="5 6" key="1">
    <citation type="submission" date="2016-01" db="EMBL/GenBank/DDBJ databases">
        <title>Highly variable Streptococcus oralis are common among viridans streptococci isolated from primates.</title>
        <authorList>
            <person name="Denapaite D."/>
            <person name="Rieger M."/>
            <person name="Koendgen S."/>
            <person name="Brueckner R."/>
            <person name="Ochigava I."/>
            <person name="Kappeler P."/>
            <person name="Maetz-Rensing K."/>
            <person name="Leendertz F."/>
            <person name="Hakenbeck R."/>
        </authorList>
    </citation>
    <scope>NUCLEOTIDE SEQUENCE [LARGE SCALE GENOMIC DNA]</scope>
    <source>
        <strain evidence="5 6">DD15</strain>
    </source>
</reference>
<name>A0A139P0I7_STROR</name>
<dbReference type="Pfam" id="PF24547">
    <property type="entry name" value="DUF7601"/>
    <property type="match status" value="1"/>
</dbReference>
<dbReference type="Gene3D" id="2.60.40.3050">
    <property type="match status" value="1"/>
</dbReference>
<evidence type="ECO:0000256" key="1">
    <source>
        <dbReference type="SAM" id="MobiDB-lite"/>
    </source>
</evidence>
<dbReference type="InterPro" id="IPR038174">
    <property type="entry name" value="Strep_pil_link_sf"/>
</dbReference>
<protein>
    <submittedName>
        <fullName evidence="5">EftLSL.A</fullName>
    </submittedName>
</protein>
<proteinExistence type="predicted"/>
<keyword evidence="2" id="KW-0472">Membrane</keyword>
<feature type="transmembrane region" description="Helical" evidence="2">
    <location>
        <begin position="384"/>
        <end position="401"/>
    </location>
</feature>
<evidence type="ECO:0000256" key="2">
    <source>
        <dbReference type="SAM" id="Phobius"/>
    </source>
</evidence>
<feature type="domain" description="DUF7601" evidence="4">
    <location>
        <begin position="245"/>
        <end position="349"/>
    </location>
</feature>
<accession>A0A139P0I7</accession>
<dbReference type="PATRIC" id="fig|1303.78.peg.602"/>
<gene>
    <name evidence="5" type="ORF">SORDD15_00565</name>
</gene>
<feature type="chain" id="PRO_5007488398" evidence="3">
    <location>
        <begin position="31"/>
        <end position="407"/>
    </location>
</feature>
<dbReference type="Proteomes" id="UP000070678">
    <property type="component" value="Unassembled WGS sequence"/>
</dbReference>
<dbReference type="AlphaFoldDB" id="A0A139P0I7"/>
<evidence type="ECO:0000313" key="6">
    <source>
        <dbReference type="Proteomes" id="UP000070678"/>
    </source>
</evidence>